<sequence length="475" mass="49999">MSRPVLLALLYATVLGCMVEAWPAMSHGLNHHSEFRAELLVEPRQWRGPPWLSLRIATTTTTLTLSVPGATSPPSLTTTTGPTGSDEGLTPTGLSGTSSGSSPLSSGLHTAASPDAGNPLPSSTVDRQLSSEGLVTDTMPTDTTASTGTPPTSDISASSNDSGLGSNRTLVITLSTVLSAVGLVLFIGAVVLYRRKRQHRLPFLSRGVSPIDDDEIERWKSPRGEKGRFKAGDTDVEADAALNKETGAPSHAKQPSTSSVKKPPSVIVYSRAYDSQGGTRHSTDAESRRSFAQNHPAYGGGKTSFDKALPQTPIQARAPNARAGLTDDSVPGDEPFLFSPKRTPSRLSKLPPNTAHMGGGRRVHHARARSSRSSTRSFGEYYYYGGSAGGGGGGSGGSRAGSDLELSPRYSQDHVVARHSSQHSRNNGHRSSHSRVYSSSSIPPRLSFGDDVLFGGLSPARPRFPGEGEIGRAIG</sequence>
<evidence type="ECO:0000256" key="1">
    <source>
        <dbReference type="SAM" id="MobiDB-lite"/>
    </source>
</evidence>
<feature type="signal peptide" evidence="3">
    <location>
        <begin position="1"/>
        <end position="21"/>
    </location>
</feature>
<feature type="transmembrane region" description="Helical" evidence="2">
    <location>
        <begin position="170"/>
        <end position="193"/>
    </location>
</feature>
<dbReference type="PROSITE" id="PS51257">
    <property type="entry name" value="PROKAR_LIPOPROTEIN"/>
    <property type="match status" value="1"/>
</dbReference>
<feature type="region of interest" description="Disordered" evidence="1">
    <location>
        <begin position="244"/>
        <end position="373"/>
    </location>
</feature>
<keyword evidence="3" id="KW-0732">Signal</keyword>
<evidence type="ECO:0000313" key="5">
    <source>
        <dbReference type="Proteomes" id="UP001303115"/>
    </source>
</evidence>
<feature type="compositionally biased region" description="Polar residues" evidence="1">
    <location>
        <begin position="155"/>
        <end position="164"/>
    </location>
</feature>
<gene>
    <name evidence="4" type="ORF">C8A01DRAFT_42701</name>
</gene>
<feature type="region of interest" description="Disordered" evidence="1">
    <location>
        <begin position="65"/>
        <end position="164"/>
    </location>
</feature>
<keyword evidence="2" id="KW-1133">Transmembrane helix</keyword>
<dbReference type="EMBL" id="MU854318">
    <property type="protein sequence ID" value="KAK4044519.1"/>
    <property type="molecule type" value="Genomic_DNA"/>
</dbReference>
<comment type="caution">
    <text evidence="4">The sequence shown here is derived from an EMBL/GenBank/DDBJ whole genome shotgun (WGS) entry which is preliminary data.</text>
</comment>
<evidence type="ECO:0000313" key="4">
    <source>
        <dbReference type="EMBL" id="KAK4044519.1"/>
    </source>
</evidence>
<protein>
    <submittedName>
        <fullName evidence="4">Uncharacterized protein</fullName>
    </submittedName>
</protein>
<proteinExistence type="predicted"/>
<evidence type="ECO:0000256" key="3">
    <source>
        <dbReference type="SAM" id="SignalP"/>
    </source>
</evidence>
<name>A0AAN6PSK0_9PEZI</name>
<feature type="compositionally biased region" description="Basic residues" evidence="1">
    <location>
        <begin position="420"/>
        <end position="433"/>
    </location>
</feature>
<feature type="compositionally biased region" description="Polar residues" evidence="1">
    <location>
        <begin position="120"/>
        <end position="133"/>
    </location>
</feature>
<feature type="chain" id="PRO_5042905483" evidence="3">
    <location>
        <begin position="22"/>
        <end position="475"/>
    </location>
</feature>
<organism evidence="4 5">
    <name type="scientific">Parachaetomium inaequale</name>
    <dbReference type="NCBI Taxonomy" id="2588326"/>
    <lineage>
        <taxon>Eukaryota</taxon>
        <taxon>Fungi</taxon>
        <taxon>Dikarya</taxon>
        <taxon>Ascomycota</taxon>
        <taxon>Pezizomycotina</taxon>
        <taxon>Sordariomycetes</taxon>
        <taxon>Sordariomycetidae</taxon>
        <taxon>Sordariales</taxon>
        <taxon>Chaetomiaceae</taxon>
        <taxon>Parachaetomium</taxon>
    </lineage>
</organism>
<feature type="compositionally biased region" description="Low complexity" evidence="1">
    <location>
        <begin position="65"/>
        <end position="108"/>
    </location>
</feature>
<keyword evidence="2" id="KW-0472">Membrane</keyword>
<dbReference type="Proteomes" id="UP001303115">
    <property type="component" value="Unassembled WGS sequence"/>
</dbReference>
<feature type="compositionally biased region" description="Low complexity" evidence="1">
    <location>
        <begin position="136"/>
        <end position="154"/>
    </location>
</feature>
<keyword evidence="5" id="KW-1185">Reference proteome</keyword>
<feature type="compositionally biased region" description="Basic residues" evidence="1">
    <location>
        <begin position="359"/>
        <end position="370"/>
    </location>
</feature>
<accession>A0AAN6PSK0</accession>
<keyword evidence="2" id="KW-0812">Transmembrane</keyword>
<reference evidence="5" key="1">
    <citation type="journal article" date="2023" name="Mol. Phylogenet. Evol.">
        <title>Genome-scale phylogeny and comparative genomics of the fungal order Sordariales.</title>
        <authorList>
            <person name="Hensen N."/>
            <person name="Bonometti L."/>
            <person name="Westerberg I."/>
            <person name="Brannstrom I.O."/>
            <person name="Guillou S."/>
            <person name="Cros-Aarteil S."/>
            <person name="Calhoun S."/>
            <person name="Haridas S."/>
            <person name="Kuo A."/>
            <person name="Mondo S."/>
            <person name="Pangilinan J."/>
            <person name="Riley R."/>
            <person name="LaButti K."/>
            <person name="Andreopoulos B."/>
            <person name="Lipzen A."/>
            <person name="Chen C."/>
            <person name="Yan M."/>
            <person name="Daum C."/>
            <person name="Ng V."/>
            <person name="Clum A."/>
            <person name="Steindorff A."/>
            <person name="Ohm R.A."/>
            <person name="Martin F."/>
            <person name="Silar P."/>
            <person name="Natvig D.O."/>
            <person name="Lalanne C."/>
            <person name="Gautier V."/>
            <person name="Ament-Velasquez S.L."/>
            <person name="Kruys A."/>
            <person name="Hutchinson M.I."/>
            <person name="Powell A.J."/>
            <person name="Barry K."/>
            <person name="Miller A.N."/>
            <person name="Grigoriev I.V."/>
            <person name="Debuchy R."/>
            <person name="Gladieux P."/>
            <person name="Hiltunen Thoren M."/>
            <person name="Johannesson H."/>
        </authorList>
    </citation>
    <scope>NUCLEOTIDE SEQUENCE [LARGE SCALE GENOMIC DNA]</scope>
    <source>
        <strain evidence="5">CBS 284.82</strain>
    </source>
</reference>
<dbReference type="AlphaFoldDB" id="A0AAN6PSK0"/>
<feature type="region of interest" description="Disordered" evidence="1">
    <location>
        <begin position="412"/>
        <end position="442"/>
    </location>
</feature>
<evidence type="ECO:0000256" key="2">
    <source>
        <dbReference type="SAM" id="Phobius"/>
    </source>
</evidence>
<feature type="compositionally biased region" description="Low complexity" evidence="1">
    <location>
        <begin position="253"/>
        <end position="270"/>
    </location>
</feature>